<sequence>MLTATLFKKIKVSTYIAYTLLFITACSHSTGAIKTFSDKKLPSSQYAKLEAPTGTLILEIDGKELAYAPQYHILPGKHTLHVMVSAFKGEQAYKVGDIDISFMATAEHLYHVKSLATLNQGNSELNKKRDEYLWIEDVTLDTVVAGKKP</sequence>
<proteinExistence type="predicted"/>
<gene>
    <name evidence="1" type="ORF">MNBD_GAMMA22-142</name>
</gene>
<name>A0A3B1A7R3_9ZZZZ</name>
<reference evidence="1" key="1">
    <citation type="submission" date="2018-06" db="EMBL/GenBank/DDBJ databases">
        <authorList>
            <person name="Zhirakovskaya E."/>
        </authorList>
    </citation>
    <scope>NUCLEOTIDE SEQUENCE</scope>
</reference>
<organism evidence="1">
    <name type="scientific">hydrothermal vent metagenome</name>
    <dbReference type="NCBI Taxonomy" id="652676"/>
    <lineage>
        <taxon>unclassified sequences</taxon>
        <taxon>metagenomes</taxon>
        <taxon>ecological metagenomes</taxon>
    </lineage>
</organism>
<evidence type="ECO:0000313" key="1">
    <source>
        <dbReference type="EMBL" id="VAX01786.1"/>
    </source>
</evidence>
<evidence type="ECO:0008006" key="2">
    <source>
        <dbReference type="Google" id="ProtNLM"/>
    </source>
</evidence>
<dbReference type="EMBL" id="UOFS01000050">
    <property type="protein sequence ID" value="VAX01786.1"/>
    <property type="molecule type" value="Genomic_DNA"/>
</dbReference>
<protein>
    <recommendedName>
        <fullName evidence="2">PEGA domain-containing protein</fullName>
    </recommendedName>
</protein>
<accession>A0A3B1A7R3</accession>
<dbReference type="AlphaFoldDB" id="A0A3B1A7R3"/>